<dbReference type="InterPro" id="IPR019214">
    <property type="entry name" value="EhaC-like"/>
</dbReference>
<keyword evidence="3" id="KW-1185">Reference proteome</keyword>
<evidence type="ECO:0000313" key="3">
    <source>
        <dbReference type="Proteomes" id="UP001163096"/>
    </source>
</evidence>
<feature type="transmembrane region" description="Helical" evidence="1">
    <location>
        <begin position="6"/>
        <end position="24"/>
    </location>
</feature>
<dbReference type="Pfam" id="PF09882">
    <property type="entry name" value="EhaC"/>
    <property type="match status" value="1"/>
</dbReference>
<name>A0A9X9S3A8_METOG</name>
<keyword evidence="1" id="KW-0812">Transmembrane</keyword>
<dbReference type="RefSeq" id="WP_268186328.1">
    <property type="nucleotide sequence ID" value="NZ_CP113361.1"/>
</dbReference>
<proteinExistence type="predicted"/>
<accession>A0A9X9S3A8</accession>
<sequence length="88" mass="9314">MIPAYDAGMLPVYICGIVALYAVIRVLTEKKTLKKLVFLNVMNFAITGLIVLSIPDIMALFAGIAYFVGSTLEANAIASTFAGGVANE</sequence>
<dbReference type="AlphaFoldDB" id="A0A9X9S3A8"/>
<dbReference type="GeneID" id="76835823"/>
<keyword evidence="1" id="KW-0472">Membrane</keyword>
<dbReference type="KEGG" id="mou:OU421_11935"/>
<keyword evidence="1" id="KW-1133">Transmembrane helix</keyword>
<evidence type="ECO:0000256" key="1">
    <source>
        <dbReference type="SAM" id="Phobius"/>
    </source>
</evidence>
<gene>
    <name evidence="2" type="ORF">OU421_11935</name>
</gene>
<reference evidence="2" key="1">
    <citation type="submission" date="2022-11" db="EMBL/GenBank/DDBJ databases">
        <title>Complete genome sequence of Methanogenium organophilum DSM 3596.</title>
        <authorList>
            <person name="Chen S.-C."/>
            <person name="Lai S.-J."/>
            <person name="You Y.-T."/>
        </authorList>
    </citation>
    <scope>NUCLEOTIDE SEQUENCE</scope>
    <source>
        <strain evidence="2">DSM 3596</strain>
    </source>
</reference>
<organism evidence="2 3">
    <name type="scientific">Methanogenium organophilum</name>
    <dbReference type="NCBI Taxonomy" id="2199"/>
    <lineage>
        <taxon>Archaea</taxon>
        <taxon>Methanobacteriati</taxon>
        <taxon>Methanobacteriota</taxon>
        <taxon>Stenosarchaea group</taxon>
        <taxon>Methanomicrobia</taxon>
        <taxon>Methanomicrobiales</taxon>
        <taxon>Methanomicrobiaceae</taxon>
        <taxon>Methanogenium</taxon>
    </lineage>
</organism>
<dbReference type="Proteomes" id="UP001163096">
    <property type="component" value="Chromosome"/>
</dbReference>
<dbReference type="EMBL" id="CP113361">
    <property type="protein sequence ID" value="WAI01114.1"/>
    <property type="molecule type" value="Genomic_DNA"/>
</dbReference>
<evidence type="ECO:0000313" key="2">
    <source>
        <dbReference type="EMBL" id="WAI01114.1"/>
    </source>
</evidence>
<protein>
    <submittedName>
        <fullName evidence="2">DUF2109 family protein</fullName>
    </submittedName>
</protein>
<feature type="transmembrane region" description="Helical" evidence="1">
    <location>
        <begin position="36"/>
        <end position="69"/>
    </location>
</feature>